<dbReference type="Pfam" id="PF22725">
    <property type="entry name" value="GFO_IDH_MocA_C3"/>
    <property type="match status" value="1"/>
</dbReference>
<reference evidence="4 5" key="1">
    <citation type="submission" date="2018-01" db="EMBL/GenBank/DDBJ databases">
        <title>Genome sequence of a Cantenovulum-like bacteria.</title>
        <authorList>
            <person name="Tan W.R."/>
            <person name="Lau N.-S."/>
            <person name="Go F."/>
            <person name="Amirul A.-A.A."/>
        </authorList>
    </citation>
    <scope>NUCLEOTIDE SEQUENCE [LARGE SCALE GENOMIC DNA]</scope>
    <source>
        <strain evidence="4 5">CCB-QB4</strain>
    </source>
</reference>
<keyword evidence="5" id="KW-1185">Reference proteome</keyword>
<protein>
    <submittedName>
        <fullName evidence="4">Oxidoreductase</fullName>
    </submittedName>
</protein>
<evidence type="ECO:0000256" key="1">
    <source>
        <dbReference type="ARBA" id="ARBA00022729"/>
    </source>
</evidence>
<accession>A0A2S0VMG9</accession>
<evidence type="ECO:0000259" key="3">
    <source>
        <dbReference type="Pfam" id="PF22725"/>
    </source>
</evidence>
<dbReference type="PANTHER" id="PTHR43249:SF1">
    <property type="entry name" value="D-GLUCOSIDE 3-DEHYDROGENASE"/>
    <property type="match status" value="1"/>
</dbReference>
<dbReference type="InterPro" id="IPR052515">
    <property type="entry name" value="Gfo/Idh/MocA_Oxidoreductase"/>
</dbReference>
<feature type="domain" description="GFO/IDH/MocA-like oxidoreductase" evidence="3">
    <location>
        <begin position="134"/>
        <end position="258"/>
    </location>
</feature>
<dbReference type="InterPro" id="IPR036291">
    <property type="entry name" value="NAD(P)-bd_dom_sf"/>
</dbReference>
<dbReference type="Gene3D" id="3.40.50.720">
    <property type="entry name" value="NAD(P)-binding Rossmann-like Domain"/>
    <property type="match status" value="1"/>
</dbReference>
<dbReference type="OrthoDB" id="9801953at2"/>
<dbReference type="InterPro" id="IPR055170">
    <property type="entry name" value="GFO_IDH_MocA-like_dom"/>
</dbReference>
<keyword evidence="1" id="KW-0732">Signal</keyword>
<dbReference type="Proteomes" id="UP000244441">
    <property type="component" value="Chromosome"/>
</dbReference>
<proteinExistence type="predicted"/>
<name>A0A2S0VMG9_9ALTE</name>
<dbReference type="SUPFAM" id="SSF55347">
    <property type="entry name" value="Glyceraldehyde-3-phosphate dehydrogenase-like, C-terminal domain"/>
    <property type="match status" value="1"/>
</dbReference>
<dbReference type="Gene3D" id="3.30.360.10">
    <property type="entry name" value="Dihydrodipicolinate Reductase, domain 2"/>
    <property type="match status" value="1"/>
</dbReference>
<dbReference type="InterPro" id="IPR000683">
    <property type="entry name" value="Gfo/Idh/MocA-like_OxRdtase_N"/>
</dbReference>
<evidence type="ECO:0000313" key="5">
    <source>
        <dbReference type="Proteomes" id="UP000244441"/>
    </source>
</evidence>
<dbReference type="EMBL" id="CP026604">
    <property type="protein sequence ID" value="AWB65395.1"/>
    <property type="molecule type" value="Genomic_DNA"/>
</dbReference>
<gene>
    <name evidence="4" type="ORF">C2869_02600</name>
</gene>
<dbReference type="AlphaFoldDB" id="A0A2S0VMG9"/>
<sequence>MSNKIHKIGIIGAGMIAQFHAEAIKAMPNAELVAVYNRNLEKATAFAEQHQCQAYNDLDTFLANDDMQVVTICTPSGAHLDPGLAAAKAGKHIIVEKPIEVTTDKTDALIQACNDQGVQLIGILPRRFNQSTQILKDAVDNGRFGQITLAEASIKWFRTQEYYDSGAWRGTWALDGGGALMNQSIHTVDLLLHVMGNVTRVCAFAGLEGHKDIEVEDVLVAILQFENGARGVIQASTTCYSETGHPAQVQICGMQGSAFMVDDKFSVWDFQDKQDNDGEILKTYGVNASAKGAGAADPKAIDFSWHQRNFEEALAAIDENRPSIVDGQEGRKAIELIGAIYQSAANGGQPVSLPLQSWPQAEQLTQAFTGKS</sequence>
<dbReference type="SUPFAM" id="SSF51735">
    <property type="entry name" value="NAD(P)-binding Rossmann-fold domains"/>
    <property type="match status" value="1"/>
</dbReference>
<dbReference type="GO" id="GO:0000166">
    <property type="term" value="F:nucleotide binding"/>
    <property type="evidence" value="ECO:0007669"/>
    <property type="project" value="InterPro"/>
</dbReference>
<evidence type="ECO:0000313" key="4">
    <source>
        <dbReference type="EMBL" id="AWB65395.1"/>
    </source>
</evidence>
<feature type="domain" description="Gfo/Idh/MocA-like oxidoreductase N-terminal" evidence="2">
    <location>
        <begin position="7"/>
        <end position="120"/>
    </location>
</feature>
<dbReference type="KEGG" id="cate:C2869_02600"/>
<evidence type="ECO:0000259" key="2">
    <source>
        <dbReference type="Pfam" id="PF01408"/>
    </source>
</evidence>
<dbReference type="RefSeq" id="WP_108601472.1">
    <property type="nucleotide sequence ID" value="NZ_CP026604.1"/>
</dbReference>
<organism evidence="4 5">
    <name type="scientific">Saccharobesus litoralis</name>
    <dbReference type="NCBI Taxonomy" id="2172099"/>
    <lineage>
        <taxon>Bacteria</taxon>
        <taxon>Pseudomonadati</taxon>
        <taxon>Pseudomonadota</taxon>
        <taxon>Gammaproteobacteria</taxon>
        <taxon>Alteromonadales</taxon>
        <taxon>Alteromonadaceae</taxon>
        <taxon>Saccharobesus</taxon>
    </lineage>
</organism>
<dbReference type="PANTHER" id="PTHR43249">
    <property type="entry name" value="UDP-N-ACETYL-2-AMINO-2-DEOXY-D-GLUCURONATE OXIDASE"/>
    <property type="match status" value="1"/>
</dbReference>
<dbReference type="Pfam" id="PF01408">
    <property type="entry name" value="GFO_IDH_MocA"/>
    <property type="match status" value="1"/>
</dbReference>